<dbReference type="STRING" id="195522.BD01_1591"/>
<evidence type="ECO:0000313" key="2">
    <source>
        <dbReference type="Proteomes" id="UP000019434"/>
    </source>
</evidence>
<dbReference type="Proteomes" id="UP000019434">
    <property type="component" value="Chromosome"/>
</dbReference>
<reference evidence="1 2" key="1">
    <citation type="submission" date="2014-02" db="EMBL/GenBank/DDBJ databases">
        <title>Genome Sequence of an Hyperthermophilic Archaeon, Thermococcus nautili 30-1, producing viral vesicles.</title>
        <authorList>
            <person name="Oberto J."/>
            <person name="Gaudin M."/>
            <person name="Cossu M."/>
            <person name="Gorlas A."/>
            <person name="Slesarev A."/>
            <person name="Marguet E."/>
            <person name="Forterre P."/>
        </authorList>
    </citation>
    <scope>NUCLEOTIDE SEQUENCE [LARGE SCALE GENOMIC DNA]</scope>
    <source>
        <strain evidence="1 2">30-1</strain>
    </source>
</reference>
<dbReference type="InterPro" id="IPR036388">
    <property type="entry name" value="WH-like_DNA-bd_sf"/>
</dbReference>
<evidence type="ECO:0000313" key="1">
    <source>
        <dbReference type="EMBL" id="AHL23195.1"/>
    </source>
</evidence>
<organism evidence="1 2">
    <name type="scientific">Thermococcus nautili</name>
    <dbReference type="NCBI Taxonomy" id="195522"/>
    <lineage>
        <taxon>Archaea</taxon>
        <taxon>Methanobacteriati</taxon>
        <taxon>Methanobacteriota</taxon>
        <taxon>Thermococci</taxon>
        <taxon>Thermococcales</taxon>
        <taxon>Thermococcaceae</taxon>
        <taxon>Thermococcus</taxon>
    </lineage>
</organism>
<dbReference type="GeneID" id="82171147"/>
<protein>
    <submittedName>
        <fullName evidence="1">Putative ATPase involved in replication control, Cdc46/Mcm family</fullName>
    </submittedName>
</protein>
<accession>W8P6P5</accession>
<name>W8P6P5_9EURY</name>
<dbReference type="AlphaFoldDB" id="W8P6P5"/>
<dbReference type="HOGENOM" id="CLU_535999_0_0_2"/>
<dbReference type="EMBL" id="CP007264">
    <property type="protein sequence ID" value="AHL23195.1"/>
    <property type="molecule type" value="Genomic_DNA"/>
</dbReference>
<sequence length="495" mass="57540">MEELLALLREEHREPLTPETRVRDFLREIQGRNGEEVEVEGFLLLRQPPNAPRDAVYYLLTPLSPEELKKSKLRAYLVLRIDEASSIEDSVYSGAYVRVRGILDAYPYGNLRLLRVIELKETSYENRWLRYEGYTLSRGELESLISSTVYANYETERAIIYSLLSAPTVIGAGNWGEGVTFSAFKGERERSVLSLWEALKYLHSLLPEELKLRRDRWTEFDDEFLGLDFRFARPRAKLAYYVPHTRAMLKRPRPVPKWAEEHFREKSAGFLSPRLVMKPEDETATLGEAPLVITEDVAYERNRELEELIPNVVATIMAARRRVGVLNLGEMEDYRYRFEAFLMRNRNEYGELFDALTLSGKVFNVGLRYRLGARLLGAMGRFEGKLGRGLISDLLGLYQEITDTWINELPDREKLRLLREYERYIGNSRVAEIGVRIFEDLEATSIDGTVTREEFLKALIEAGFRREHAGETLEKLLREGYLYEPFPGKLKLVRW</sequence>
<dbReference type="Gene3D" id="1.10.10.10">
    <property type="entry name" value="Winged helix-like DNA-binding domain superfamily/Winged helix DNA-binding domain"/>
    <property type="match status" value="1"/>
</dbReference>
<dbReference type="RefSeq" id="WP_042693261.1">
    <property type="nucleotide sequence ID" value="NZ_CP007264.1"/>
</dbReference>
<proteinExistence type="predicted"/>
<dbReference type="OrthoDB" id="86250at2157"/>
<keyword evidence="2" id="KW-1185">Reference proteome</keyword>
<gene>
    <name evidence="1" type="ORF">BD01_1591</name>
</gene>
<dbReference type="eggNOG" id="arCOG05761">
    <property type="taxonomic scope" value="Archaea"/>
</dbReference>
<dbReference type="KEGG" id="tnu:BD01_1591"/>